<evidence type="ECO:0000313" key="3">
    <source>
        <dbReference type="Proteomes" id="UP000019849"/>
    </source>
</evidence>
<dbReference type="eggNOG" id="ENOG5030UPT">
    <property type="taxonomic scope" value="Bacteria"/>
</dbReference>
<dbReference type="AlphaFoldDB" id="A0A011URQ9"/>
<feature type="transmembrane region" description="Helical" evidence="1">
    <location>
        <begin position="110"/>
        <end position="133"/>
    </location>
</feature>
<accession>A0A011URQ9</accession>
<evidence type="ECO:0008006" key="4">
    <source>
        <dbReference type="Google" id="ProtNLM"/>
    </source>
</evidence>
<dbReference type="PATRIC" id="fig|69279.3.peg.1844"/>
<dbReference type="InterPro" id="IPR021497">
    <property type="entry name" value="GTA_holin_3TM"/>
</dbReference>
<dbReference type="EMBL" id="JENY01000010">
    <property type="protein sequence ID" value="EXL08896.1"/>
    <property type="molecule type" value="Genomic_DNA"/>
</dbReference>
<dbReference type="Pfam" id="PF11351">
    <property type="entry name" value="GTA_holin_3TM"/>
    <property type="match status" value="1"/>
</dbReference>
<name>A0A011URQ9_9HYPH</name>
<proteinExistence type="predicted"/>
<dbReference type="HOGENOM" id="CLU_129239_0_0_5"/>
<protein>
    <recommendedName>
        <fullName evidence="4">Holin (3TMs family)</fullName>
    </recommendedName>
</protein>
<organism evidence="2 3">
    <name type="scientific">Aquamicrobium defluvii</name>
    <dbReference type="NCBI Taxonomy" id="69279"/>
    <lineage>
        <taxon>Bacteria</taxon>
        <taxon>Pseudomonadati</taxon>
        <taxon>Pseudomonadota</taxon>
        <taxon>Alphaproteobacteria</taxon>
        <taxon>Hyphomicrobiales</taxon>
        <taxon>Phyllobacteriaceae</taxon>
        <taxon>Aquamicrobium</taxon>
    </lineage>
</organism>
<evidence type="ECO:0000313" key="2">
    <source>
        <dbReference type="EMBL" id="EXL08896.1"/>
    </source>
</evidence>
<dbReference type="Proteomes" id="UP000019849">
    <property type="component" value="Unassembled WGS sequence"/>
</dbReference>
<evidence type="ECO:0000256" key="1">
    <source>
        <dbReference type="SAM" id="Phobius"/>
    </source>
</evidence>
<dbReference type="STRING" id="69279.BG36_02190"/>
<keyword evidence="1" id="KW-0472">Membrane</keyword>
<gene>
    <name evidence="2" type="ORF">BG36_02190</name>
</gene>
<comment type="caution">
    <text evidence="2">The sequence shown here is derived from an EMBL/GenBank/DDBJ whole genome shotgun (WGS) entry which is preliminary data.</text>
</comment>
<dbReference type="RefSeq" id="WP_035025753.1">
    <property type="nucleotide sequence ID" value="NZ_KK073884.1"/>
</dbReference>
<reference evidence="2 3" key="1">
    <citation type="submission" date="2014-02" db="EMBL/GenBank/DDBJ databases">
        <title>Aquamicrobium defluvii Genome sequencing.</title>
        <authorList>
            <person name="Wang X."/>
        </authorList>
    </citation>
    <scope>NUCLEOTIDE SEQUENCE [LARGE SCALE GENOMIC DNA]</scope>
    <source>
        <strain evidence="2 3">W13Z1</strain>
    </source>
</reference>
<sequence length="174" mass="18820">MSTVLASILIEAATRVGAPIVKQLLEQHVGGTAGEIGGMIIDAIAGKAGVAPDDLPSMPAKDLEAAVAAVEAETPELVAGWVDQQREANRLMLAELDKSESWWTWAWRPAWMWFLGFLFLFRLVLVPIADAILGSEIAAAVDLPTMMTLTAWFMGLYMGGHTLKDLAVKWTARS</sequence>
<keyword evidence="1" id="KW-0812">Transmembrane</keyword>
<feature type="transmembrane region" description="Helical" evidence="1">
    <location>
        <begin position="140"/>
        <end position="160"/>
    </location>
</feature>
<keyword evidence="1" id="KW-1133">Transmembrane helix</keyword>